<gene>
    <name evidence="2" type="ORF">BaRGS_00026735</name>
</gene>
<name>A0ABD0K4P2_9CAEN</name>
<feature type="compositionally biased region" description="Low complexity" evidence="1">
    <location>
        <begin position="48"/>
        <end position="73"/>
    </location>
</feature>
<keyword evidence="3" id="KW-1185">Reference proteome</keyword>
<dbReference type="EMBL" id="JACVVK020000252">
    <property type="protein sequence ID" value="KAK7482043.1"/>
    <property type="molecule type" value="Genomic_DNA"/>
</dbReference>
<protein>
    <submittedName>
        <fullName evidence="2">Uncharacterized protein</fullName>
    </submittedName>
</protein>
<comment type="caution">
    <text evidence="2">The sequence shown here is derived from an EMBL/GenBank/DDBJ whole genome shotgun (WGS) entry which is preliminary data.</text>
</comment>
<proteinExistence type="predicted"/>
<dbReference type="AlphaFoldDB" id="A0ABD0K4P2"/>
<dbReference type="Proteomes" id="UP001519460">
    <property type="component" value="Unassembled WGS sequence"/>
</dbReference>
<sequence>MHSCWQEDPQQPPVLQTAWCRELDKMLTSSLKDEAYLDLEPMDGGPMSTSDSQYSSMSHDSTSSSSGDNSAIA</sequence>
<evidence type="ECO:0000313" key="3">
    <source>
        <dbReference type="Proteomes" id="UP001519460"/>
    </source>
</evidence>
<organism evidence="2 3">
    <name type="scientific">Batillaria attramentaria</name>
    <dbReference type="NCBI Taxonomy" id="370345"/>
    <lineage>
        <taxon>Eukaryota</taxon>
        <taxon>Metazoa</taxon>
        <taxon>Spiralia</taxon>
        <taxon>Lophotrochozoa</taxon>
        <taxon>Mollusca</taxon>
        <taxon>Gastropoda</taxon>
        <taxon>Caenogastropoda</taxon>
        <taxon>Sorbeoconcha</taxon>
        <taxon>Cerithioidea</taxon>
        <taxon>Batillariidae</taxon>
        <taxon>Batillaria</taxon>
    </lineage>
</organism>
<accession>A0ABD0K4P2</accession>
<evidence type="ECO:0000256" key="1">
    <source>
        <dbReference type="SAM" id="MobiDB-lite"/>
    </source>
</evidence>
<evidence type="ECO:0000313" key="2">
    <source>
        <dbReference type="EMBL" id="KAK7482043.1"/>
    </source>
</evidence>
<reference evidence="2 3" key="1">
    <citation type="journal article" date="2023" name="Sci. Data">
        <title>Genome assembly of the Korean intertidal mud-creeper Batillaria attramentaria.</title>
        <authorList>
            <person name="Patra A.K."/>
            <person name="Ho P.T."/>
            <person name="Jun S."/>
            <person name="Lee S.J."/>
            <person name="Kim Y."/>
            <person name="Won Y.J."/>
        </authorList>
    </citation>
    <scope>NUCLEOTIDE SEQUENCE [LARGE SCALE GENOMIC DNA]</scope>
    <source>
        <strain evidence="2">Wonlab-2016</strain>
    </source>
</reference>
<feature type="region of interest" description="Disordered" evidence="1">
    <location>
        <begin position="35"/>
        <end position="73"/>
    </location>
</feature>